<keyword evidence="5" id="KW-1185">Reference proteome</keyword>
<name>A0AAV1EG60_OLDCO</name>
<sequence>MSFLAQKKRENPPLPSTSMSILKKQCESKQSCKENAVTKLSMISSQEISVVDIVRMATETMSQCISQNSDCVAYDSSFLLQSEKSKDLELVLSLQAAAISFSKQQFDQARNRLSFCQRCASPEGTPLQRLIYYFAEALQEGISAERGEVSLQEAPKESQKCPAFEKAFDILLAASSDFNDRMPFCPVSQFTAIQALLENVASARKIHVVDFGIKSGTQWPILMQALINRNNCPLEYLKITVVGSSKEMLEKIGNELSSFAASLKIPFAFKMVISDLKNLDKHFFELAADETLAVYSELRLATLLAWPHHLVSVLETIKKLRPKVIVTIEVDSNTNAPIFLDRFNASLSLSAVMFDSLEVCMKQNRKSREIIESVMLRQSIKYLITSKGEESMHRQESVGFWRTLFRKLGMFEIALSNCALYQATLTVKSNPRWGSCTVECNGKGMTVGWKGTPVHFLTVWKC</sequence>
<evidence type="ECO:0000313" key="5">
    <source>
        <dbReference type="Proteomes" id="UP001161247"/>
    </source>
</evidence>
<reference evidence="4" key="1">
    <citation type="submission" date="2023-03" db="EMBL/GenBank/DDBJ databases">
        <authorList>
            <person name="Julca I."/>
        </authorList>
    </citation>
    <scope>NUCLEOTIDE SEQUENCE</scope>
</reference>
<dbReference type="EMBL" id="OX459126">
    <property type="protein sequence ID" value="CAI9118562.1"/>
    <property type="molecule type" value="Genomic_DNA"/>
</dbReference>
<dbReference type="AlphaFoldDB" id="A0AAV1EG60"/>
<comment type="caution">
    <text evidence="3">Lacks conserved residue(s) required for the propagation of feature annotation.</text>
</comment>
<evidence type="ECO:0000313" key="4">
    <source>
        <dbReference type="EMBL" id="CAI9118562.1"/>
    </source>
</evidence>
<accession>A0AAV1EG60</accession>
<dbReference type="PANTHER" id="PTHR31636">
    <property type="entry name" value="OSJNBA0084A10.13 PROTEIN-RELATED"/>
    <property type="match status" value="1"/>
</dbReference>
<evidence type="ECO:0000256" key="1">
    <source>
        <dbReference type="ARBA" id="ARBA00023015"/>
    </source>
</evidence>
<feature type="short sequence motif" description="VHIID" evidence="3">
    <location>
        <begin position="206"/>
        <end position="210"/>
    </location>
</feature>
<keyword evidence="1" id="KW-0805">Transcription regulation</keyword>
<gene>
    <name evidence="4" type="ORF">OLC1_LOCUS24399</name>
</gene>
<evidence type="ECO:0000256" key="2">
    <source>
        <dbReference type="ARBA" id="ARBA00023163"/>
    </source>
</evidence>
<keyword evidence="2" id="KW-0804">Transcription</keyword>
<dbReference type="InterPro" id="IPR005202">
    <property type="entry name" value="TF_GRAS"/>
</dbReference>
<evidence type="ECO:0000256" key="3">
    <source>
        <dbReference type="PROSITE-ProRule" id="PRU01191"/>
    </source>
</evidence>
<comment type="similarity">
    <text evidence="3">Belongs to the GRAS family.</text>
</comment>
<dbReference type="PROSITE" id="PS50985">
    <property type="entry name" value="GRAS"/>
    <property type="match status" value="1"/>
</dbReference>
<dbReference type="Pfam" id="PF03514">
    <property type="entry name" value="GRAS"/>
    <property type="match status" value="1"/>
</dbReference>
<feature type="region of interest" description="SAW" evidence="3">
    <location>
        <begin position="385"/>
        <end position="461"/>
    </location>
</feature>
<proteinExistence type="inferred from homology"/>
<dbReference type="Proteomes" id="UP001161247">
    <property type="component" value="Chromosome 9"/>
</dbReference>
<feature type="short sequence motif" description="LXXLL motif" evidence="3">
    <location>
        <begin position="300"/>
        <end position="304"/>
    </location>
</feature>
<organism evidence="4 5">
    <name type="scientific">Oldenlandia corymbosa var. corymbosa</name>
    <dbReference type="NCBI Taxonomy" id="529605"/>
    <lineage>
        <taxon>Eukaryota</taxon>
        <taxon>Viridiplantae</taxon>
        <taxon>Streptophyta</taxon>
        <taxon>Embryophyta</taxon>
        <taxon>Tracheophyta</taxon>
        <taxon>Spermatophyta</taxon>
        <taxon>Magnoliopsida</taxon>
        <taxon>eudicotyledons</taxon>
        <taxon>Gunneridae</taxon>
        <taxon>Pentapetalae</taxon>
        <taxon>asterids</taxon>
        <taxon>lamiids</taxon>
        <taxon>Gentianales</taxon>
        <taxon>Rubiaceae</taxon>
        <taxon>Rubioideae</taxon>
        <taxon>Spermacoceae</taxon>
        <taxon>Hedyotis-Oldenlandia complex</taxon>
        <taxon>Oldenlandia</taxon>
    </lineage>
</organism>
<protein>
    <submittedName>
        <fullName evidence="4">OLC1v1020149C1</fullName>
    </submittedName>
</protein>